<protein>
    <submittedName>
        <fullName evidence="2">Glycosyltransferase family 2 protein</fullName>
    </submittedName>
</protein>
<dbReference type="PANTHER" id="PTHR48090:SF8">
    <property type="entry name" value="GLYCOSYLTRANSFERASE CSBB-RELATED"/>
    <property type="match status" value="1"/>
</dbReference>
<proteinExistence type="predicted"/>
<dbReference type="RefSeq" id="WP_230405601.1">
    <property type="nucleotide sequence ID" value="NZ_JAZHQW010000007.1"/>
</dbReference>
<keyword evidence="2" id="KW-0808">Transferase</keyword>
<dbReference type="GO" id="GO:0005886">
    <property type="term" value="C:plasma membrane"/>
    <property type="evidence" value="ECO:0007669"/>
    <property type="project" value="TreeGrafter"/>
</dbReference>
<dbReference type="SUPFAM" id="SSF53448">
    <property type="entry name" value="Nucleotide-diphospho-sugar transferases"/>
    <property type="match status" value="1"/>
</dbReference>
<feature type="transmembrane region" description="Helical" evidence="1">
    <location>
        <begin position="248"/>
        <end position="266"/>
    </location>
</feature>
<dbReference type="AlphaFoldDB" id="A0A4D6U7H1"/>
<dbReference type="InterPro" id="IPR029044">
    <property type="entry name" value="Nucleotide-diphossugar_trans"/>
</dbReference>
<reference evidence="2" key="1">
    <citation type="journal article" date="2019" name="Front. Microbiol.">
        <title>O-Antigen Gene Clusters of Plesiomonas shigelloides Serogroups and Its Application in Development of a Molecular Serotyping Scheme.</title>
        <authorList>
            <person name="Xi D."/>
            <person name="Wang X."/>
            <person name="Ning K."/>
            <person name="Liu Q."/>
            <person name="Jing F."/>
            <person name="Guo X."/>
            <person name="Cao B."/>
        </authorList>
    </citation>
    <scope>NUCLEOTIDE SEQUENCE</scope>
    <source>
        <strain evidence="2">O25H3</strain>
    </source>
</reference>
<keyword evidence="1" id="KW-0472">Membrane</keyword>
<evidence type="ECO:0000313" key="2">
    <source>
        <dbReference type="EMBL" id="QCH03188.1"/>
    </source>
</evidence>
<organism evidence="2">
    <name type="scientific">Plesiomonas shigelloides</name>
    <name type="common">Aeromonas shigelloides</name>
    <dbReference type="NCBI Taxonomy" id="703"/>
    <lineage>
        <taxon>Bacteria</taxon>
        <taxon>Pseudomonadati</taxon>
        <taxon>Pseudomonadota</taxon>
        <taxon>Gammaproteobacteria</taxon>
        <taxon>Enterobacterales</taxon>
        <taxon>Enterobacteriaceae</taxon>
        <taxon>Plesiomonas</taxon>
    </lineage>
</organism>
<dbReference type="EMBL" id="MK551183">
    <property type="protein sequence ID" value="QCH03188.1"/>
    <property type="molecule type" value="Genomic_DNA"/>
</dbReference>
<dbReference type="PANTHER" id="PTHR48090">
    <property type="entry name" value="UNDECAPRENYL-PHOSPHATE 4-DEOXY-4-FORMAMIDO-L-ARABINOSE TRANSFERASE-RELATED"/>
    <property type="match status" value="1"/>
</dbReference>
<name>A0A4D6U7H1_PLESH</name>
<gene>
    <name evidence="2" type="primary">gt</name>
</gene>
<feature type="transmembrane region" description="Helical" evidence="1">
    <location>
        <begin position="214"/>
        <end position="236"/>
    </location>
</feature>
<dbReference type="InterPro" id="IPR050256">
    <property type="entry name" value="Glycosyltransferase_2"/>
</dbReference>
<evidence type="ECO:0000256" key="1">
    <source>
        <dbReference type="SAM" id="Phobius"/>
    </source>
</evidence>
<accession>A0A4D6U7H1</accession>
<sequence length="319" mass="35729">MSIDNSLKDIQCELDKRYSDYEIVVVVQGPVLEESPSDDIEKILSTLPSIRYIQLSGSVSSDVAWGAGLENAIGDFVILFDYLNDPVCLISKSVDKCKSGYDVVIGVANQPTTITYTAFRDFAGKLLSAIDYHLPKNSTGFRCLSRRAVNSVTATGRFHHQFYLRIQKTGYPSCAITYDVEPKSSEKKTFPRGMQQLLNLLVFNSSRPLRWMSALGLFGSSAAFIFAVYSIFVHLISGSIVEGWTTTILFMSMLFMLQFIMLAFFGEYIGRLLDDRDECANYSVVFEKNSVVMVNEDRFNVIDSSAQSSINKVQTGRDR</sequence>
<keyword evidence="1" id="KW-0812">Transmembrane</keyword>
<keyword evidence="1" id="KW-1133">Transmembrane helix</keyword>
<dbReference type="GO" id="GO:0016740">
    <property type="term" value="F:transferase activity"/>
    <property type="evidence" value="ECO:0007669"/>
    <property type="project" value="UniProtKB-KW"/>
</dbReference>